<comment type="caution">
    <text evidence="1">The sequence shown here is derived from an EMBL/GenBank/DDBJ whole genome shotgun (WGS) entry which is preliminary data.</text>
</comment>
<organism evidence="1 2">
    <name type="scientific">Arcobacter cloacae</name>
    <dbReference type="NCBI Taxonomy" id="1054034"/>
    <lineage>
        <taxon>Bacteria</taxon>
        <taxon>Pseudomonadati</taxon>
        <taxon>Campylobacterota</taxon>
        <taxon>Epsilonproteobacteria</taxon>
        <taxon>Campylobacterales</taxon>
        <taxon>Arcobacteraceae</taxon>
        <taxon>Arcobacter</taxon>
    </lineage>
</organism>
<dbReference type="Proteomes" id="UP000290378">
    <property type="component" value="Unassembled WGS sequence"/>
</dbReference>
<keyword evidence="2" id="KW-1185">Reference proteome</keyword>
<evidence type="ECO:0000313" key="2">
    <source>
        <dbReference type="Proteomes" id="UP000290378"/>
    </source>
</evidence>
<reference evidence="1 2" key="1">
    <citation type="submission" date="2017-09" db="EMBL/GenBank/DDBJ databases">
        <title>Genomics of the genus Arcobacter.</title>
        <authorList>
            <person name="Perez-Cataluna A."/>
            <person name="Figueras M.J."/>
            <person name="Salas-Masso N."/>
        </authorList>
    </citation>
    <scope>NUCLEOTIDE SEQUENCE [LARGE SCALE GENOMIC DNA]</scope>
    <source>
        <strain evidence="1 2">CECT 7834</strain>
    </source>
</reference>
<dbReference type="Pfam" id="PF11066">
    <property type="entry name" value="DUF2867"/>
    <property type="match status" value="1"/>
</dbReference>
<dbReference type="AlphaFoldDB" id="A0AA94FIG1"/>
<evidence type="ECO:0000313" key="1">
    <source>
        <dbReference type="EMBL" id="RXI42868.1"/>
    </source>
</evidence>
<dbReference type="EMBL" id="NXII01000002">
    <property type="protein sequence ID" value="RXI42868.1"/>
    <property type="molecule type" value="Genomic_DNA"/>
</dbReference>
<sequence>MRISVNNKVIVSFLPNSSNANSFISKIDFADSYKIELLKDEEIKEIYLKLLSNNSTLIKSLMSFRNKIMSLFGFKTEIKHSNNVKDIQVGNKVGFFTIYYVDEYEIIAGEKDKHLDFCVSFYKNDTILTVTTLVQYNNFFGKIYMNLVKPFHKLVVKNMLRNLK</sequence>
<name>A0AA94FIG1_9BACT</name>
<dbReference type="InterPro" id="IPR021295">
    <property type="entry name" value="DUF2867"/>
</dbReference>
<accession>A0AA94FIG1</accession>
<protein>
    <recommendedName>
        <fullName evidence="3">DUF2867 domain-containing protein</fullName>
    </recommendedName>
</protein>
<evidence type="ECO:0008006" key="3">
    <source>
        <dbReference type="Google" id="ProtNLM"/>
    </source>
</evidence>
<proteinExistence type="predicted"/>
<gene>
    <name evidence="1" type="ORF">CP963_02295</name>
</gene>